<protein>
    <recommendedName>
        <fullName evidence="4 21">Peroxidase</fullName>
        <ecNumber evidence="4 21">1.11.1.7</ecNumber>
    </recommendedName>
</protein>
<evidence type="ECO:0000256" key="18">
    <source>
        <dbReference type="PIRSR" id="PIRSR600823-3"/>
    </source>
</evidence>
<dbReference type="InterPro" id="IPR000823">
    <property type="entry name" value="Peroxidase_pln"/>
</dbReference>
<evidence type="ECO:0000256" key="19">
    <source>
        <dbReference type="PIRSR" id="PIRSR600823-4"/>
    </source>
</evidence>
<evidence type="ECO:0000256" key="10">
    <source>
        <dbReference type="ARBA" id="ARBA00022837"/>
    </source>
</evidence>
<evidence type="ECO:0000256" key="4">
    <source>
        <dbReference type="ARBA" id="ARBA00012313"/>
    </source>
</evidence>
<dbReference type="OrthoDB" id="2113341at2759"/>
<keyword evidence="7 21" id="KW-0349">Heme</keyword>
<sequence>MARVKSSTAALALGLLLMTLVGGCYGKLEFGYYKKRCSKVDAEAIVYSVVKKHFDEDKDTVADLIRLQFHDCFVRGCDASILLEGQGTEKTAPPNLSVRGFDIVEEAKVALDRRCPGVVSCADIIVLAARDATYLGGAYWYNVETGRKDGRISKASEALQLLPKPSIPVPQAVQLFAKHGLNTEDFVYLLGCHTVGTSHCNNFQDRLYNFHNTGKSDPAMSNGLLKSLKKTCPRNTVSNNEAFLDQTKGSEFVMDNVFFKKIMKGEGILEVDQQLAIHPWTKDIVRRAAEDNSIFPTKIGPAMRKLALVGVNTNGEVRLGTCKKVRYYY</sequence>
<keyword evidence="15 21" id="KW-0376">Hydrogen peroxide</keyword>
<dbReference type="PRINTS" id="PR00461">
    <property type="entry name" value="PLPEROXIDASE"/>
</dbReference>
<gene>
    <name evidence="23" type="primary">LOC110684612</name>
</gene>
<evidence type="ECO:0000256" key="16">
    <source>
        <dbReference type="PIRSR" id="PIRSR600823-1"/>
    </source>
</evidence>
<dbReference type="GO" id="GO:0005576">
    <property type="term" value="C:extracellular region"/>
    <property type="evidence" value="ECO:0007669"/>
    <property type="project" value="UniProtKB-SubCell"/>
</dbReference>
<reference evidence="23" key="1">
    <citation type="journal article" date="2017" name="Nature">
        <title>The genome of Chenopodium quinoa.</title>
        <authorList>
            <person name="Jarvis D.E."/>
            <person name="Ho Y.S."/>
            <person name="Lightfoot D.J."/>
            <person name="Schmoeckel S.M."/>
            <person name="Li B."/>
            <person name="Borm T.J.A."/>
            <person name="Ohyanagi H."/>
            <person name="Mineta K."/>
            <person name="Michell C.T."/>
            <person name="Saber N."/>
            <person name="Kharbatia N.M."/>
            <person name="Rupper R.R."/>
            <person name="Sharp A.R."/>
            <person name="Dally N."/>
            <person name="Boughton B.A."/>
            <person name="Woo Y.H."/>
            <person name="Gao G."/>
            <person name="Schijlen E.G.W.M."/>
            <person name="Guo X."/>
            <person name="Momin A.A."/>
            <person name="Negrao S."/>
            <person name="Al-Babili S."/>
            <person name="Gehring C."/>
            <person name="Roessner U."/>
            <person name="Jung C."/>
            <person name="Murphy K."/>
            <person name="Arold S.T."/>
            <person name="Gojobori T."/>
            <person name="van der Linden C.G."/>
            <person name="van Loo E.N."/>
            <person name="Jellen E.N."/>
            <person name="Maughan P.J."/>
            <person name="Tester M."/>
        </authorList>
    </citation>
    <scope>NUCLEOTIDE SEQUENCE [LARGE SCALE GENOMIC DNA]</scope>
    <source>
        <strain evidence="23">cv. PI 614886</strain>
    </source>
</reference>
<dbReference type="Pfam" id="PF00141">
    <property type="entry name" value="peroxidase"/>
    <property type="match status" value="1"/>
</dbReference>
<evidence type="ECO:0000256" key="14">
    <source>
        <dbReference type="ARBA" id="ARBA00023180"/>
    </source>
</evidence>
<comment type="function">
    <text evidence="2">Removal of H(2)O(2), oxidation of toxic reductants, biosynthesis and degradation of lignin, suberization, auxin catabolism, response to environmental stresses such as wounding, pathogen attack and oxidative stress. These functions might be dependent on each isozyme/isoform in each plant tissue.</text>
</comment>
<dbReference type="Gramene" id="AUR62036207-RA">
    <property type="protein sequence ID" value="AUR62036207-RA:cds"/>
    <property type="gene ID" value="AUR62036207"/>
</dbReference>
<feature type="disulfide bond" evidence="20">
    <location>
        <begin position="121"/>
        <end position="322"/>
    </location>
</feature>
<feature type="binding site" evidence="18">
    <location>
        <position position="71"/>
    </location>
    <ligand>
        <name>Ca(2+)</name>
        <dbReference type="ChEBI" id="CHEBI:29108"/>
        <label>1</label>
    </ligand>
</feature>
<comment type="cofactor">
    <cofactor evidence="18 21">
        <name>heme b</name>
        <dbReference type="ChEBI" id="CHEBI:60344"/>
    </cofactor>
    <text evidence="18 21">Binds 1 heme b (iron(II)-protoporphyrin IX) group per subunit.</text>
</comment>
<evidence type="ECO:0000256" key="11">
    <source>
        <dbReference type="ARBA" id="ARBA00023002"/>
    </source>
</evidence>
<feature type="active site" description="Proton acceptor" evidence="16">
    <location>
        <position position="70"/>
    </location>
</feature>
<dbReference type="PROSITE" id="PS50873">
    <property type="entry name" value="PEROXIDASE_4"/>
    <property type="match status" value="1"/>
</dbReference>
<evidence type="ECO:0000256" key="17">
    <source>
        <dbReference type="PIRSR" id="PIRSR600823-2"/>
    </source>
</evidence>
<feature type="binding site" evidence="18">
    <location>
        <position position="78"/>
    </location>
    <ligand>
        <name>Ca(2+)</name>
        <dbReference type="ChEBI" id="CHEBI:29108"/>
        <label>1</label>
    </ligand>
</feature>
<dbReference type="GO" id="GO:0140825">
    <property type="term" value="F:lactoperoxidase activity"/>
    <property type="evidence" value="ECO:0007669"/>
    <property type="project" value="UniProtKB-EC"/>
</dbReference>
<evidence type="ECO:0000256" key="3">
    <source>
        <dbReference type="ARBA" id="ARBA00004613"/>
    </source>
</evidence>
<feature type="signal peptide" evidence="21">
    <location>
        <begin position="1"/>
        <end position="26"/>
    </location>
</feature>
<feature type="binding site" evidence="18">
    <location>
        <position position="255"/>
    </location>
    <ligand>
        <name>Ca(2+)</name>
        <dbReference type="ChEBI" id="CHEBI:29108"/>
        <label>2</label>
    </ligand>
</feature>
<evidence type="ECO:0000313" key="24">
    <source>
        <dbReference type="Proteomes" id="UP000596660"/>
    </source>
</evidence>
<dbReference type="GO" id="GO:0046872">
    <property type="term" value="F:metal ion binding"/>
    <property type="evidence" value="ECO:0007669"/>
    <property type="project" value="UniProtKB-UniRule"/>
</dbReference>
<feature type="binding site" evidence="18">
    <location>
        <position position="194"/>
    </location>
    <ligand>
        <name>Ca(2+)</name>
        <dbReference type="ChEBI" id="CHEBI:29108"/>
        <label>2</label>
    </ligand>
</feature>
<dbReference type="InterPro" id="IPR033905">
    <property type="entry name" value="Secretory_peroxidase"/>
</dbReference>
<feature type="binding site" evidence="18">
    <location>
        <position position="76"/>
    </location>
    <ligand>
        <name>Ca(2+)</name>
        <dbReference type="ChEBI" id="CHEBI:29108"/>
        <label>1</label>
    </ligand>
</feature>
<comment type="cofactor">
    <cofactor evidence="18 21">
        <name>Ca(2+)</name>
        <dbReference type="ChEBI" id="CHEBI:29108"/>
    </cofactor>
    <text evidence="18 21">Binds 2 calcium ions per subunit.</text>
</comment>
<feature type="binding site" evidence="18">
    <location>
        <position position="74"/>
    </location>
    <ligand>
        <name>Ca(2+)</name>
        <dbReference type="ChEBI" id="CHEBI:29108"/>
        <label>1</label>
    </ligand>
</feature>
<evidence type="ECO:0000256" key="8">
    <source>
        <dbReference type="ARBA" id="ARBA00022723"/>
    </source>
</evidence>
<keyword evidence="9 21" id="KW-0732">Signal</keyword>
<organism evidence="23 24">
    <name type="scientific">Chenopodium quinoa</name>
    <name type="common">Quinoa</name>
    <dbReference type="NCBI Taxonomy" id="63459"/>
    <lineage>
        <taxon>Eukaryota</taxon>
        <taxon>Viridiplantae</taxon>
        <taxon>Streptophyta</taxon>
        <taxon>Embryophyta</taxon>
        <taxon>Tracheophyta</taxon>
        <taxon>Spermatophyta</taxon>
        <taxon>Magnoliopsida</taxon>
        <taxon>eudicotyledons</taxon>
        <taxon>Gunneridae</taxon>
        <taxon>Pentapetalae</taxon>
        <taxon>Caryophyllales</taxon>
        <taxon>Chenopodiaceae</taxon>
        <taxon>Chenopodioideae</taxon>
        <taxon>Atripliceae</taxon>
        <taxon>Chenopodium</taxon>
    </lineage>
</organism>
<keyword evidence="12 18" id="KW-0408">Iron</keyword>
<feature type="disulfide bond" evidence="20">
    <location>
        <begin position="37"/>
        <end position="115"/>
    </location>
</feature>
<dbReference type="GO" id="GO:0006979">
    <property type="term" value="P:response to oxidative stress"/>
    <property type="evidence" value="ECO:0007669"/>
    <property type="project" value="UniProtKB-UniRule"/>
</dbReference>
<evidence type="ECO:0000256" key="9">
    <source>
        <dbReference type="ARBA" id="ARBA00022729"/>
    </source>
</evidence>
<feature type="disulfide bond" evidence="20">
    <location>
        <begin position="200"/>
        <end position="232"/>
    </location>
</feature>
<evidence type="ECO:0000256" key="13">
    <source>
        <dbReference type="ARBA" id="ARBA00023157"/>
    </source>
</evidence>
<dbReference type="PANTHER" id="PTHR31517">
    <property type="match status" value="1"/>
</dbReference>
<feature type="site" description="Transition state stabilizer" evidence="19">
    <location>
        <position position="66"/>
    </location>
</feature>
<evidence type="ECO:0000256" key="7">
    <source>
        <dbReference type="ARBA" id="ARBA00022617"/>
    </source>
</evidence>
<dbReference type="EnsemblPlants" id="AUR62036207-RA">
    <property type="protein sequence ID" value="AUR62036207-RA:cds"/>
    <property type="gene ID" value="AUR62036207"/>
</dbReference>
<evidence type="ECO:0000256" key="1">
    <source>
        <dbReference type="ARBA" id="ARBA00000189"/>
    </source>
</evidence>
<keyword evidence="13 20" id="KW-1015">Disulfide bond</keyword>
<dbReference type="EC" id="1.11.1.7" evidence="4 21"/>
<dbReference type="InterPro" id="IPR019794">
    <property type="entry name" value="Peroxidases_AS"/>
</dbReference>
<dbReference type="InterPro" id="IPR010255">
    <property type="entry name" value="Haem_peroxidase_sf"/>
</dbReference>
<dbReference type="SMR" id="A0A803MW42"/>
<evidence type="ECO:0000256" key="2">
    <source>
        <dbReference type="ARBA" id="ARBA00002322"/>
    </source>
</evidence>
<dbReference type="PANTHER" id="PTHR31517:SF59">
    <property type="entry name" value="PEROXIDASE"/>
    <property type="match status" value="1"/>
</dbReference>
<dbReference type="PRINTS" id="PR00458">
    <property type="entry name" value="PEROXIDASE"/>
</dbReference>
<keyword evidence="5 21" id="KW-0964">Secreted</keyword>
<keyword evidence="24" id="KW-1185">Reference proteome</keyword>
<comment type="subcellular location">
    <subcellularLocation>
        <location evidence="3 21">Secreted</location>
    </subcellularLocation>
</comment>
<evidence type="ECO:0000256" key="12">
    <source>
        <dbReference type="ARBA" id="ARBA00023004"/>
    </source>
</evidence>
<dbReference type="PROSITE" id="PS00436">
    <property type="entry name" value="PEROXIDASE_2"/>
    <property type="match status" value="1"/>
</dbReference>
<dbReference type="InterPro" id="IPR002016">
    <property type="entry name" value="Haem_peroxidase"/>
</dbReference>
<accession>A0A803MW42</accession>
<comment type="similarity">
    <text evidence="21">Belongs to the peroxidase family. Classical plant (class III) peroxidase subfamily.</text>
</comment>
<evidence type="ECO:0000256" key="21">
    <source>
        <dbReference type="RuleBase" id="RU362060"/>
    </source>
</evidence>
<dbReference type="GeneID" id="110684612"/>
<dbReference type="KEGG" id="cqi:110684612"/>
<evidence type="ECO:0000256" key="5">
    <source>
        <dbReference type="ARBA" id="ARBA00022525"/>
    </source>
</evidence>
<dbReference type="FunFam" id="1.10.520.10:FF:000006">
    <property type="entry name" value="Peroxidase"/>
    <property type="match status" value="1"/>
</dbReference>
<evidence type="ECO:0000256" key="20">
    <source>
        <dbReference type="PIRSR" id="PIRSR600823-5"/>
    </source>
</evidence>
<keyword evidence="10 18" id="KW-0106">Calcium</keyword>
<feature type="binding site" evidence="18">
    <location>
        <position position="245"/>
    </location>
    <ligand>
        <name>Ca(2+)</name>
        <dbReference type="ChEBI" id="CHEBI:29108"/>
        <label>2</label>
    </ligand>
</feature>
<dbReference type="FunFam" id="1.10.420.10:FF:000007">
    <property type="entry name" value="Peroxidase"/>
    <property type="match status" value="1"/>
</dbReference>
<comment type="catalytic activity">
    <reaction evidence="1 21">
        <text>2 a phenolic donor + H2O2 = 2 a phenolic radical donor + 2 H2O</text>
        <dbReference type="Rhea" id="RHEA:56136"/>
        <dbReference type="ChEBI" id="CHEBI:15377"/>
        <dbReference type="ChEBI" id="CHEBI:16240"/>
        <dbReference type="ChEBI" id="CHEBI:139520"/>
        <dbReference type="ChEBI" id="CHEBI:139521"/>
        <dbReference type="EC" id="1.11.1.7"/>
    </reaction>
</comment>
<dbReference type="GO" id="GO:0042744">
    <property type="term" value="P:hydrogen peroxide catabolic process"/>
    <property type="evidence" value="ECO:0007669"/>
    <property type="project" value="UniProtKB-KW"/>
</dbReference>
<dbReference type="Gene3D" id="1.10.520.10">
    <property type="match status" value="1"/>
</dbReference>
<dbReference type="AlphaFoldDB" id="A0A803MW42"/>
<dbReference type="Proteomes" id="UP000596660">
    <property type="component" value="Unplaced"/>
</dbReference>
<keyword evidence="8 18" id="KW-0479">Metal-binding</keyword>
<feature type="disulfide bond" evidence="20">
    <location>
        <begin position="72"/>
        <end position="77"/>
    </location>
</feature>
<evidence type="ECO:0000313" key="23">
    <source>
        <dbReference type="EnsemblPlants" id="AUR62036207-RA:cds"/>
    </source>
</evidence>
<keyword evidence="6 21" id="KW-0575">Peroxidase</keyword>
<evidence type="ECO:0000256" key="6">
    <source>
        <dbReference type="ARBA" id="ARBA00022559"/>
    </source>
</evidence>
<dbReference type="RefSeq" id="XP_021716741.1">
    <property type="nucleotide sequence ID" value="XM_021861049.1"/>
</dbReference>
<keyword evidence="11 21" id="KW-0560">Oxidoreductase</keyword>
<keyword evidence="14" id="KW-0325">Glycoprotein</keyword>
<feature type="binding site" evidence="18">
    <location>
        <position position="80"/>
    </location>
    <ligand>
        <name>Ca(2+)</name>
        <dbReference type="ChEBI" id="CHEBI:29108"/>
        <label>1</label>
    </ligand>
</feature>
<feature type="binding site" description="axial binding residue" evidence="18">
    <location>
        <position position="193"/>
    </location>
    <ligand>
        <name>heme b</name>
        <dbReference type="ChEBI" id="CHEBI:60344"/>
    </ligand>
    <ligandPart>
        <name>Fe</name>
        <dbReference type="ChEBI" id="CHEBI:18248"/>
    </ligandPart>
</feature>
<feature type="domain" description="Plant heme peroxidase family profile" evidence="22">
    <location>
        <begin position="27"/>
        <end position="318"/>
    </location>
</feature>
<name>A0A803MW42_CHEQI</name>
<feature type="chain" id="PRO_5031594387" description="Peroxidase" evidence="21">
    <location>
        <begin position="27"/>
        <end position="329"/>
    </location>
</feature>
<dbReference type="PROSITE" id="PS51257">
    <property type="entry name" value="PROKAR_LIPOPROTEIN"/>
    <property type="match status" value="1"/>
</dbReference>
<evidence type="ECO:0000259" key="22">
    <source>
        <dbReference type="PROSITE" id="PS50873"/>
    </source>
</evidence>
<feature type="binding site" evidence="17">
    <location>
        <position position="163"/>
    </location>
    <ligand>
        <name>substrate</name>
    </ligand>
</feature>
<feature type="binding site" evidence="18">
    <location>
        <position position="89"/>
    </location>
    <ligand>
        <name>Ca(2+)</name>
        <dbReference type="ChEBI" id="CHEBI:29108"/>
        <label>1</label>
    </ligand>
</feature>
<dbReference type="Gene3D" id="1.10.420.10">
    <property type="entry name" value="Peroxidase, domain 2"/>
    <property type="match status" value="1"/>
</dbReference>
<dbReference type="CDD" id="cd00693">
    <property type="entry name" value="secretory_peroxidase"/>
    <property type="match status" value="1"/>
</dbReference>
<reference evidence="23" key="2">
    <citation type="submission" date="2021-03" db="UniProtKB">
        <authorList>
            <consortium name="EnsemblPlants"/>
        </authorList>
    </citation>
    <scope>IDENTIFICATION</scope>
</reference>
<proteinExistence type="inferred from homology"/>
<dbReference type="SUPFAM" id="SSF48113">
    <property type="entry name" value="Heme-dependent peroxidases"/>
    <property type="match status" value="1"/>
</dbReference>
<evidence type="ECO:0000256" key="15">
    <source>
        <dbReference type="ARBA" id="ARBA00023324"/>
    </source>
</evidence>
<dbReference type="GO" id="GO:0020037">
    <property type="term" value="F:heme binding"/>
    <property type="evidence" value="ECO:0007669"/>
    <property type="project" value="UniProtKB-UniRule"/>
</dbReference>